<feature type="transmembrane region" description="Helical" evidence="1">
    <location>
        <begin position="5"/>
        <end position="23"/>
    </location>
</feature>
<organism evidence="2 3">
    <name type="scientific">Pristionchus entomophagus</name>
    <dbReference type="NCBI Taxonomy" id="358040"/>
    <lineage>
        <taxon>Eukaryota</taxon>
        <taxon>Metazoa</taxon>
        <taxon>Ecdysozoa</taxon>
        <taxon>Nematoda</taxon>
        <taxon>Chromadorea</taxon>
        <taxon>Rhabditida</taxon>
        <taxon>Rhabditina</taxon>
        <taxon>Diplogasteromorpha</taxon>
        <taxon>Diplogasteroidea</taxon>
        <taxon>Neodiplogasteridae</taxon>
        <taxon>Pristionchus</taxon>
    </lineage>
</organism>
<keyword evidence="1" id="KW-0472">Membrane</keyword>
<feature type="transmembrane region" description="Helical" evidence="1">
    <location>
        <begin position="180"/>
        <end position="202"/>
    </location>
</feature>
<dbReference type="EMBL" id="BTSX01000004">
    <property type="protein sequence ID" value="GMS93738.1"/>
    <property type="molecule type" value="Genomic_DNA"/>
</dbReference>
<sequence>MLTFIAFAVFATWYTTCLFFYVATDEARADLAPEFEQKYGIDAMTHPIVMADYWRDGHYNIRPLVGLCIFLTIVSTGLGIMTFCTVSILRYLSRAESLLSTKTRQLQYALFRSLAVQTIIPVIFLHANCALAIGLPVFGIDFSLFCDFISVSCSCFPPFDAVATILLMRDYRKAVRSIVMCSYCTGGFSVLINGFFLFLIVFNSPASLTRYKVLLGNSAATDLVFSLSTTFLQCRLIPNKWAFAYVALGPAKYFGEQVSYYTYVLQLHSLFYLFLCFPVIISLRVDNGYC</sequence>
<dbReference type="Pfam" id="PF10326">
    <property type="entry name" value="7TM_GPCR_Str"/>
    <property type="match status" value="1"/>
</dbReference>
<evidence type="ECO:0000313" key="3">
    <source>
        <dbReference type="Proteomes" id="UP001432027"/>
    </source>
</evidence>
<name>A0AAV5THR3_9BILA</name>
<reference evidence="2" key="1">
    <citation type="submission" date="2023-10" db="EMBL/GenBank/DDBJ databases">
        <title>Genome assembly of Pristionchus species.</title>
        <authorList>
            <person name="Yoshida K."/>
            <person name="Sommer R.J."/>
        </authorList>
    </citation>
    <scope>NUCLEOTIDE SEQUENCE</scope>
    <source>
        <strain evidence="2">RS0144</strain>
    </source>
</reference>
<keyword evidence="3" id="KW-1185">Reference proteome</keyword>
<dbReference type="InterPro" id="IPR019421">
    <property type="entry name" value="7TM_GPCR_serpentine_rcpt_Srd"/>
</dbReference>
<dbReference type="Pfam" id="PF10317">
    <property type="entry name" value="7TM_GPCR_Srd"/>
    <property type="match status" value="1"/>
</dbReference>
<feature type="transmembrane region" description="Helical" evidence="1">
    <location>
        <begin position="260"/>
        <end position="283"/>
    </location>
</feature>
<evidence type="ECO:0008006" key="4">
    <source>
        <dbReference type="Google" id="ProtNLM"/>
    </source>
</evidence>
<feature type="transmembrane region" description="Helical" evidence="1">
    <location>
        <begin position="64"/>
        <end position="89"/>
    </location>
</feature>
<feature type="transmembrane region" description="Helical" evidence="1">
    <location>
        <begin position="110"/>
        <end position="136"/>
    </location>
</feature>
<accession>A0AAV5THR3</accession>
<dbReference type="PANTHER" id="PTHR22943:SF248">
    <property type="entry name" value="SEVEN TM RECEPTOR"/>
    <property type="match status" value="1"/>
</dbReference>
<dbReference type="PANTHER" id="PTHR22943">
    <property type="entry name" value="7-TRANSMEMBRANE DOMAIN RECEPTOR C.ELEGANS"/>
    <property type="match status" value="1"/>
</dbReference>
<protein>
    <recommendedName>
        <fullName evidence="4">G protein-coupled receptor</fullName>
    </recommendedName>
</protein>
<dbReference type="AlphaFoldDB" id="A0AAV5THR3"/>
<proteinExistence type="predicted"/>
<feature type="transmembrane region" description="Helical" evidence="1">
    <location>
        <begin position="148"/>
        <end position="168"/>
    </location>
</feature>
<comment type="caution">
    <text evidence="2">The sequence shown here is derived from an EMBL/GenBank/DDBJ whole genome shotgun (WGS) entry which is preliminary data.</text>
</comment>
<evidence type="ECO:0000256" key="1">
    <source>
        <dbReference type="SAM" id="Phobius"/>
    </source>
</evidence>
<evidence type="ECO:0000313" key="2">
    <source>
        <dbReference type="EMBL" id="GMS93738.1"/>
    </source>
</evidence>
<dbReference type="Proteomes" id="UP001432027">
    <property type="component" value="Unassembled WGS sequence"/>
</dbReference>
<gene>
    <name evidence="2" type="ORF">PENTCL1PPCAC_15911</name>
</gene>
<keyword evidence="1" id="KW-1133">Transmembrane helix</keyword>
<dbReference type="InterPro" id="IPR019428">
    <property type="entry name" value="7TM_GPCR_serpentine_rcpt_Str"/>
</dbReference>
<keyword evidence="1" id="KW-0812">Transmembrane</keyword>